<dbReference type="GO" id="GO:0005615">
    <property type="term" value="C:extracellular space"/>
    <property type="evidence" value="ECO:0007669"/>
    <property type="project" value="InterPro"/>
</dbReference>
<dbReference type="InterPro" id="IPR042185">
    <property type="entry name" value="Serpin_sf_2"/>
</dbReference>
<dbReference type="InterPro" id="IPR023795">
    <property type="entry name" value="Serpin_CS"/>
</dbReference>
<name>A0A9P0KAT8_ACAOB</name>
<feature type="domain" description="Serpin" evidence="5">
    <location>
        <begin position="44"/>
        <end position="412"/>
    </location>
</feature>
<feature type="chain" id="PRO_5040329925" description="Serpin domain-containing protein" evidence="4">
    <location>
        <begin position="18"/>
        <end position="841"/>
    </location>
</feature>
<dbReference type="InterPro" id="IPR036186">
    <property type="entry name" value="Serpin_sf"/>
</dbReference>
<evidence type="ECO:0000313" key="6">
    <source>
        <dbReference type="EMBL" id="CAH1969974.1"/>
    </source>
</evidence>
<dbReference type="PROSITE" id="PS00284">
    <property type="entry name" value="SERPIN"/>
    <property type="match status" value="1"/>
</dbReference>
<keyword evidence="4" id="KW-0732">Signal</keyword>
<dbReference type="Pfam" id="PF00079">
    <property type="entry name" value="Serpin"/>
    <property type="match status" value="2"/>
</dbReference>
<keyword evidence="2" id="KW-0722">Serine protease inhibitor</keyword>
<gene>
    <name evidence="6" type="ORF">ACAOBT_LOCUS8666</name>
</gene>
<sequence length="841" mass="95161">MLTITLAIFSCIISIDAQTSKFAPYPIYEEVYYPSFNFSDAFDWSLFKTYAFANHSNILVSPISLKTVLALLYQGTGSGTQREFEQVLHFSNKDSVRELYRGMLDSLQNPDLRRQQTLVVTTSIFLDQHFKIKPSYDNIARRYFKTDLITANFSNQQETSRLINNWVDFYTNKRIRKIVDADDLKNSLMFIANIIFFKGAWLHPFPRNKTYLGTFYHSNSYNNVGDIKQLRVPFMRTKNVFYHGWSKELDCQILRLPYKDGLYSMFVLLPNTLGGLSQLIRSLTLSSVSQLRYTLEKKVVDVSLPKFKVKFKTGLAQILKDYGLKEMFGNTANFSGISGDHISGTQLLVSDIVQTSGIEVDEEGTVAYTVTDVSIGNKFGESVERFNATHPFMFFIEGPSGTVLFIGKLDDPMPEVLPLSTHQAYFDAAEAEVSPNRISPFPLRSNVLSKHNFSVLPTEVPILQPNPFQVADTNDVSYRFSYFDLEILNELGDSTKNVLISPASIKSIFAILLEGAKGRTATEISEALRINNNQEGFHEILYHLLNGLNMKTPGVTVQNRNGIFTSNKVKLVDSFRANSEKFYKTVFKTIDFTNTNIAAGTINGWVSNATNGVINDFVAPDTLRPDTKMLVTNALYFKGKWKTAFDPKNTYQKCFRTDNGCVTTSFMSVTEYYNYNYVVSIHAHVVEIPYEDNFSMLLILPSEERSVRAVIRDLHHTNLLDIINYLKSTELILEIPKFSFEYSTDLVPHLRGLKIREIFGQQANLSGIVQDGGVFVDNVIHKTKIEVDEKGTVAAAATGAVIVPLIGTWSFVVDRPFIFFIYQKPTPNSINIAFEGILQHP</sequence>
<dbReference type="Gene3D" id="2.30.39.10">
    <property type="entry name" value="Alpha-1-antitrypsin, domain 1"/>
    <property type="match status" value="2"/>
</dbReference>
<evidence type="ECO:0000256" key="1">
    <source>
        <dbReference type="ARBA" id="ARBA00022690"/>
    </source>
</evidence>
<dbReference type="GO" id="GO:0004867">
    <property type="term" value="F:serine-type endopeptidase inhibitor activity"/>
    <property type="evidence" value="ECO:0007669"/>
    <property type="project" value="UniProtKB-KW"/>
</dbReference>
<dbReference type="SUPFAM" id="SSF56574">
    <property type="entry name" value="Serpins"/>
    <property type="match status" value="2"/>
</dbReference>
<organism evidence="6 7">
    <name type="scientific">Acanthoscelides obtectus</name>
    <name type="common">Bean weevil</name>
    <name type="synonym">Bruchus obtectus</name>
    <dbReference type="NCBI Taxonomy" id="200917"/>
    <lineage>
        <taxon>Eukaryota</taxon>
        <taxon>Metazoa</taxon>
        <taxon>Ecdysozoa</taxon>
        <taxon>Arthropoda</taxon>
        <taxon>Hexapoda</taxon>
        <taxon>Insecta</taxon>
        <taxon>Pterygota</taxon>
        <taxon>Neoptera</taxon>
        <taxon>Endopterygota</taxon>
        <taxon>Coleoptera</taxon>
        <taxon>Polyphaga</taxon>
        <taxon>Cucujiformia</taxon>
        <taxon>Chrysomeloidea</taxon>
        <taxon>Chrysomelidae</taxon>
        <taxon>Bruchinae</taxon>
        <taxon>Bruchini</taxon>
        <taxon>Acanthoscelides</taxon>
    </lineage>
</organism>
<comment type="similarity">
    <text evidence="3">Belongs to the serpin family.</text>
</comment>
<evidence type="ECO:0000256" key="4">
    <source>
        <dbReference type="SAM" id="SignalP"/>
    </source>
</evidence>
<keyword evidence="7" id="KW-1185">Reference proteome</keyword>
<reference evidence="6" key="1">
    <citation type="submission" date="2022-03" db="EMBL/GenBank/DDBJ databases">
        <authorList>
            <person name="Sayadi A."/>
        </authorList>
    </citation>
    <scope>NUCLEOTIDE SEQUENCE</scope>
</reference>
<dbReference type="Proteomes" id="UP001152888">
    <property type="component" value="Unassembled WGS sequence"/>
</dbReference>
<dbReference type="EMBL" id="CAKOFQ010006768">
    <property type="protein sequence ID" value="CAH1969974.1"/>
    <property type="molecule type" value="Genomic_DNA"/>
</dbReference>
<dbReference type="InterPro" id="IPR042178">
    <property type="entry name" value="Serpin_sf_1"/>
</dbReference>
<dbReference type="SMART" id="SM00093">
    <property type="entry name" value="SERPIN"/>
    <property type="match status" value="2"/>
</dbReference>
<dbReference type="InterPro" id="IPR000215">
    <property type="entry name" value="Serpin_fam"/>
</dbReference>
<dbReference type="OrthoDB" id="671595at2759"/>
<dbReference type="InterPro" id="IPR023796">
    <property type="entry name" value="Serpin_dom"/>
</dbReference>
<evidence type="ECO:0000256" key="2">
    <source>
        <dbReference type="ARBA" id="ARBA00022900"/>
    </source>
</evidence>
<dbReference type="AlphaFoldDB" id="A0A9P0KAT8"/>
<dbReference type="PANTHER" id="PTHR11461:SF357">
    <property type="entry name" value="SERINE PROTEASE INHIBITOR 27A"/>
    <property type="match status" value="1"/>
</dbReference>
<accession>A0A9P0KAT8</accession>
<feature type="signal peptide" evidence="4">
    <location>
        <begin position="1"/>
        <end position="17"/>
    </location>
</feature>
<feature type="domain" description="Serpin" evidence="5">
    <location>
        <begin position="485"/>
        <end position="841"/>
    </location>
</feature>
<proteinExistence type="inferred from homology"/>
<dbReference type="PANTHER" id="PTHR11461">
    <property type="entry name" value="SERINE PROTEASE INHIBITOR, SERPIN"/>
    <property type="match status" value="1"/>
</dbReference>
<evidence type="ECO:0000313" key="7">
    <source>
        <dbReference type="Proteomes" id="UP001152888"/>
    </source>
</evidence>
<evidence type="ECO:0000256" key="3">
    <source>
        <dbReference type="RuleBase" id="RU000411"/>
    </source>
</evidence>
<dbReference type="Gene3D" id="3.30.497.10">
    <property type="entry name" value="Antithrombin, subunit I, domain 2"/>
    <property type="match status" value="2"/>
</dbReference>
<evidence type="ECO:0000259" key="5">
    <source>
        <dbReference type="SMART" id="SM00093"/>
    </source>
</evidence>
<protein>
    <recommendedName>
        <fullName evidence="5">Serpin domain-containing protein</fullName>
    </recommendedName>
</protein>
<keyword evidence="1" id="KW-0646">Protease inhibitor</keyword>
<comment type="caution">
    <text evidence="6">The sequence shown here is derived from an EMBL/GenBank/DDBJ whole genome shotgun (WGS) entry which is preliminary data.</text>
</comment>